<keyword evidence="5 7" id="KW-0067">ATP-binding</keyword>
<comment type="pathway">
    <text evidence="7">Metabolic intermediate biosynthesis; chorismate biosynthesis; chorismate from D-erythrose 4-phosphate and phosphoenolpyruvate: step 5/7.</text>
</comment>
<feature type="binding site" evidence="7">
    <location>
        <position position="14"/>
    </location>
    <ligand>
        <name>Mg(2+)</name>
        <dbReference type="ChEBI" id="CHEBI:18420"/>
    </ligand>
</feature>
<evidence type="ECO:0000313" key="8">
    <source>
        <dbReference type="EMBL" id="NBG65981.1"/>
    </source>
</evidence>
<dbReference type="GO" id="GO:0009423">
    <property type="term" value="P:chorismate biosynthetic process"/>
    <property type="evidence" value="ECO:0007669"/>
    <property type="project" value="UniProtKB-UniRule"/>
</dbReference>
<dbReference type="GO" id="GO:0000287">
    <property type="term" value="F:magnesium ion binding"/>
    <property type="evidence" value="ECO:0007669"/>
    <property type="project" value="UniProtKB-UniRule"/>
</dbReference>
<evidence type="ECO:0000256" key="6">
    <source>
        <dbReference type="ARBA" id="ARBA00023141"/>
    </source>
</evidence>
<evidence type="ECO:0000256" key="4">
    <source>
        <dbReference type="ARBA" id="ARBA00022777"/>
    </source>
</evidence>
<dbReference type="GO" id="GO:0004765">
    <property type="term" value="F:shikimate kinase activity"/>
    <property type="evidence" value="ECO:0007669"/>
    <property type="project" value="UniProtKB-UniRule"/>
</dbReference>
<keyword evidence="4 7" id="KW-0418">Kinase</keyword>
<comment type="cofactor">
    <cofactor evidence="7">
        <name>Mg(2+)</name>
        <dbReference type="ChEBI" id="CHEBI:18420"/>
    </cofactor>
    <text evidence="7">Binds 1 Mg(2+) ion per subunit.</text>
</comment>
<dbReference type="EC" id="2.7.1.71" evidence="7"/>
<keyword evidence="7" id="KW-0479">Metal-binding</keyword>
<gene>
    <name evidence="7" type="primary">aroK</name>
    <name evidence="8" type="ORF">GQN54_07600</name>
</gene>
<comment type="caution">
    <text evidence="8">The sequence shown here is derived from an EMBL/GenBank/DDBJ whole genome shotgun (WGS) entry which is preliminary data.</text>
</comment>
<dbReference type="Pfam" id="PF01202">
    <property type="entry name" value="SKI"/>
    <property type="match status" value="1"/>
</dbReference>
<dbReference type="PANTHER" id="PTHR21087">
    <property type="entry name" value="SHIKIMATE KINASE"/>
    <property type="match status" value="1"/>
</dbReference>
<comment type="subunit">
    <text evidence="7">Monomer.</text>
</comment>
<feature type="binding site" evidence="7">
    <location>
        <begin position="10"/>
        <end position="15"/>
    </location>
    <ligand>
        <name>ATP</name>
        <dbReference type="ChEBI" id="CHEBI:30616"/>
    </ligand>
</feature>
<dbReference type="InterPro" id="IPR000623">
    <property type="entry name" value="Shikimate_kinase/TSH1"/>
</dbReference>
<feature type="binding site" evidence="7">
    <location>
        <position position="79"/>
    </location>
    <ligand>
        <name>substrate</name>
    </ligand>
</feature>
<dbReference type="GO" id="GO:0005829">
    <property type="term" value="C:cytosol"/>
    <property type="evidence" value="ECO:0007669"/>
    <property type="project" value="TreeGrafter"/>
</dbReference>
<evidence type="ECO:0000256" key="5">
    <source>
        <dbReference type="ARBA" id="ARBA00022840"/>
    </source>
</evidence>
<protein>
    <recommendedName>
        <fullName evidence="7">Shikimate kinase</fullName>
        <shortName evidence="7">SK</shortName>
        <ecNumber evidence="7">2.7.1.71</ecNumber>
    </recommendedName>
</protein>
<keyword evidence="7" id="KW-0460">Magnesium</keyword>
<evidence type="ECO:0000256" key="3">
    <source>
        <dbReference type="ARBA" id="ARBA00022741"/>
    </source>
</evidence>
<evidence type="ECO:0000256" key="7">
    <source>
        <dbReference type="HAMAP-Rule" id="MF_00109"/>
    </source>
</evidence>
<comment type="subcellular location">
    <subcellularLocation>
        <location evidence="7">Cytoplasm</location>
    </subcellularLocation>
</comment>
<accession>A0A6N9NKI4</accession>
<evidence type="ECO:0000256" key="2">
    <source>
        <dbReference type="ARBA" id="ARBA00022679"/>
    </source>
</evidence>
<evidence type="ECO:0000256" key="1">
    <source>
        <dbReference type="ARBA" id="ARBA00022605"/>
    </source>
</evidence>
<sequence length="165" mass="18678">MRLFLLGFMGCGKTKLGKKIAHHLEIPFIDLDQHIEDQSNQSISQLFKEIGEDRFRILEKQALLEVINRNSDFVLSVGGGTPCFFSNMDLMNKSGTTIYLKLPSDVLYGRLRAAKGNRPLIADLSDDELKNFVTKKLNEREKYYSLAQVIDNSPNKSPKSIISLI</sequence>
<keyword evidence="7" id="KW-0963">Cytoplasm</keyword>
<dbReference type="PRINTS" id="PR01100">
    <property type="entry name" value="SHIKIMTKNASE"/>
</dbReference>
<reference evidence="8 9" key="1">
    <citation type="submission" date="2019-12" db="EMBL/GenBank/DDBJ databases">
        <authorList>
            <person name="Zhao J."/>
        </authorList>
    </citation>
    <scope>NUCLEOTIDE SEQUENCE [LARGE SCALE GENOMIC DNA]</scope>
    <source>
        <strain evidence="8 9">S-15</strain>
    </source>
</reference>
<dbReference type="CDD" id="cd00464">
    <property type="entry name" value="SK"/>
    <property type="match status" value="1"/>
</dbReference>
<dbReference type="AlphaFoldDB" id="A0A6N9NKI4"/>
<dbReference type="Gene3D" id="3.40.50.300">
    <property type="entry name" value="P-loop containing nucleotide triphosphate hydrolases"/>
    <property type="match status" value="1"/>
</dbReference>
<dbReference type="EMBL" id="WWNE01000006">
    <property type="protein sequence ID" value="NBG65981.1"/>
    <property type="molecule type" value="Genomic_DNA"/>
</dbReference>
<dbReference type="RefSeq" id="WP_160632931.1">
    <property type="nucleotide sequence ID" value="NZ_WWNE01000006.1"/>
</dbReference>
<feature type="binding site" evidence="7">
    <location>
        <position position="56"/>
    </location>
    <ligand>
        <name>substrate</name>
    </ligand>
</feature>
<keyword evidence="2 7" id="KW-0808">Transferase</keyword>
<comment type="similarity">
    <text evidence="7">Belongs to the shikimate kinase family.</text>
</comment>
<dbReference type="HAMAP" id="MF_00109">
    <property type="entry name" value="Shikimate_kinase"/>
    <property type="match status" value="1"/>
</dbReference>
<dbReference type="GO" id="GO:0005524">
    <property type="term" value="F:ATP binding"/>
    <property type="evidence" value="ECO:0007669"/>
    <property type="project" value="UniProtKB-UniRule"/>
</dbReference>
<comment type="catalytic activity">
    <reaction evidence="7">
        <text>shikimate + ATP = 3-phosphoshikimate + ADP + H(+)</text>
        <dbReference type="Rhea" id="RHEA:13121"/>
        <dbReference type="ChEBI" id="CHEBI:15378"/>
        <dbReference type="ChEBI" id="CHEBI:30616"/>
        <dbReference type="ChEBI" id="CHEBI:36208"/>
        <dbReference type="ChEBI" id="CHEBI:145989"/>
        <dbReference type="ChEBI" id="CHEBI:456216"/>
        <dbReference type="EC" id="2.7.1.71"/>
    </reaction>
</comment>
<keyword evidence="3 7" id="KW-0547">Nucleotide-binding</keyword>
<comment type="function">
    <text evidence="7">Catalyzes the specific phosphorylation of the 3-hydroxyl group of shikimic acid using ATP as a cosubstrate.</text>
</comment>
<dbReference type="Proteomes" id="UP000470771">
    <property type="component" value="Unassembled WGS sequence"/>
</dbReference>
<evidence type="ECO:0000313" key="9">
    <source>
        <dbReference type="Proteomes" id="UP000470771"/>
    </source>
</evidence>
<keyword evidence="1 7" id="KW-0028">Amino-acid biosynthesis</keyword>
<comment type="caution">
    <text evidence="7">Lacks conserved residue(s) required for the propagation of feature annotation.</text>
</comment>
<feature type="binding site" evidence="7">
    <location>
        <position position="32"/>
    </location>
    <ligand>
        <name>substrate</name>
    </ligand>
</feature>
<feature type="binding site" evidence="7">
    <location>
        <position position="118"/>
    </location>
    <ligand>
        <name>ATP</name>
        <dbReference type="ChEBI" id="CHEBI:30616"/>
    </ligand>
</feature>
<dbReference type="SUPFAM" id="SSF52540">
    <property type="entry name" value="P-loop containing nucleoside triphosphate hydrolases"/>
    <property type="match status" value="1"/>
</dbReference>
<dbReference type="InterPro" id="IPR031322">
    <property type="entry name" value="Shikimate/glucono_kinase"/>
</dbReference>
<feature type="binding site" evidence="7">
    <location>
        <position position="140"/>
    </location>
    <ligand>
        <name>substrate</name>
    </ligand>
</feature>
<keyword evidence="9" id="KW-1185">Reference proteome</keyword>
<dbReference type="UniPathway" id="UPA00053">
    <property type="reaction ID" value="UER00088"/>
</dbReference>
<organism evidence="8 9">
    <name type="scientific">Acidiluteibacter ferrifornacis</name>
    <dbReference type="NCBI Taxonomy" id="2692424"/>
    <lineage>
        <taxon>Bacteria</taxon>
        <taxon>Pseudomonadati</taxon>
        <taxon>Bacteroidota</taxon>
        <taxon>Flavobacteriia</taxon>
        <taxon>Flavobacteriales</taxon>
        <taxon>Cryomorphaceae</taxon>
        <taxon>Acidiluteibacter</taxon>
    </lineage>
</organism>
<dbReference type="InterPro" id="IPR027417">
    <property type="entry name" value="P-loop_NTPase"/>
</dbReference>
<dbReference type="PANTHER" id="PTHR21087:SF16">
    <property type="entry name" value="SHIKIMATE KINASE 1, CHLOROPLASTIC"/>
    <property type="match status" value="1"/>
</dbReference>
<keyword evidence="6 7" id="KW-0057">Aromatic amino acid biosynthesis</keyword>
<dbReference type="GO" id="GO:0009073">
    <property type="term" value="P:aromatic amino acid family biosynthetic process"/>
    <property type="evidence" value="ECO:0007669"/>
    <property type="project" value="UniProtKB-KW"/>
</dbReference>
<dbReference type="GO" id="GO:0008652">
    <property type="term" value="P:amino acid biosynthetic process"/>
    <property type="evidence" value="ECO:0007669"/>
    <property type="project" value="UniProtKB-KW"/>
</dbReference>
<proteinExistence type="inferred from homology"/>
<name>A0A6N9NKI4_9FLAO</name>